<dbReference type="EMBL" id="QSHU01000004">
    <property type="protein sequence ID" value="RHC40454.1"/>
    <property type="molecule type" value="Genomic_DNA"/>
</dbReference>
<dbReference type="Pfam" id="PF13175">
    <property type="entry name" value="AAA_15"/>
    <property type="match status" value="2"/>
</dbReference>
<dbReference type="InterPro" id="IPR027417">
    <property type="entry name" value="P-loop_NTPase"/>
</dbReference>
<evidence type="ECO:0000313" key="3">
    <source>
        <dbReference type="Proteomes" id="UP000286104"/>
    </source>
</evidence>
<reference evidence="2 3" key="1">
    <citation type="submission" date="2018-08" db="EMBL/GenBank/DDBJ databases">
        <title>A genome reference for cultivated species of the human gut microbiota.</title>
        <authorList>
            <person name="Zou Y."/>
            <person name="Xue W."/>
            <person name="Luo G."/>
        </authorList>
    </citation>
    <scope>NUCLEOTIDE SEQUENCE [LARGE SCALE GENOMIC DNA]</scope>
    <source>
        <strain evidence="2 3">AM36-3AA</strain>
    </source>
</reference>
<evidence type="ECO:0000313" key="2">
    <source>
        <dbReference type="EMBL" id="RHC40454.1"/>
    </source>
</evidence>
<name>A0A414A490_9FIRM</name>
<proteinExistence type="predicted"/>
<feature type="domain" description="Endonuclease GajA/Old nuclease/RecF-like AAA" evidence="1">
    <location>
        <begin position="165"/>
        <end position="363"/>
    </location>
</feature>
<organism evidence="2 3">
    <name type="scientific">Agathobacter rectalis</name>
    <dbReference type="NCBI Taxonomy" id="39491"/>
    <lineage>
        <taxon>Bacteria</taxon>
        <taxon>Bacillati</taxon>
        <taxon>Bacillota</taxon>
        <taxon>Clostridia</taxon>
        <taxon>Lachnospirales</taxon>
        <taxon>Lachnospiraceae</taxon>
        <taxon>Agathobacter</taxon>
    </lineage>
</organism>
<accession>A0A414A490</accession>
<gene>
    <name evidence="2" type="ORF">DW848_04800</name>
</gene>
<evidence type="ECO:0000259" key="1">
    <source>
        <dbReference type="Pfam" id="PF13175"/>
    </source>
</evidence>
<dbReference type="InterPro" id="IPR051396">
    <property type="entry name" value="Bact_Antivir_Def_Nuclease"/>
</dbReference>
<dbReference type="Gene3D" id="3.40.50.300">
    <property type="entry name" value="P-loop containing nucleotide triphosphate hydrolases"/>
    <property type="match status" value="1"/>
</dbReference>
<dbReference type="InterPro" id="IPR041685">
    <property type="entry name" value="AAA_GajA/Old/RecF-like"/>
</dbReference>
<sequence>MIQSICLRRPSLSRILIENLGPIKSFEQDVDENLMILIGEQASGKSTIAKTIFFCKSISDEFKHYVMNQDNIIASGHQTPFTGFIKVLRTKFVEYFGTTKHMEPFTIRYEFDNKEYVTIKLKLGYANIVFSNKLREACECFIKKLSEYYATMSLPNDFLSGIDFASWSSQKESMNKMINHEISYIFGQDYTSIFVPAGRSMLSTNSEFFHASTPNKYDVIMNDFIERIRALQNQYSQRLEDIIEDKKKLSSINIDFERVKKATALVRKILKGDYISDKYGEKIYYSKDKFVKLIQASSGQQEALWIVLLIFSIILNNQRVYMVIEEPEAHLFPTAQKEMLELIILMINATSSQVVITTHSPYMLSSANLLMYSSYVEGDAGGNSSIIDRDYRIKANAVSSYLLSNHIAVDIMDRDTYMIKAYRIDSISEDINNSLDLLLQLEERNGM</sequence>
<dbReference type="PANTHER" id="PTHR43581:SF2">
    <property type="entry name" value="EXCINUCLEASE ATPASE SUBUNIT"/>
    <property type="match status" value="1"/>
</dbReference>
<dbReference type="PANTHER" id="PTHR43581">
    <property type="entry name" value="ATP/GTP PHOSPHATASE"/>
    <property type="match status" value="1"/>
</dbReference>
<protein>
    <recommendedName>
        <fullName evidence="1">Endonuclease GajA/Old nuclease/RecF-like AAA domain-containing protein</fullName>
    </recommendedName>
</protein>
<dbReference type="AlphaFoldDB" id="A0A414A490"/>
<dbReference type="Proteomes" id="UP000286104">
    <property type="component" value="Unassembled WGS sequence"/>
</dbReference>
<dbReference type="SUPFAM" id="SSF52540">
    <property type="entry name" value="P-loop containing nucleoside triphosphate hydrolases"/>
    <property type="match status" value="1"/>
</dbReference>
<feature type="domain" description="Endonuclease GajA/Old nuclease/RecF-like AAA" evidence="1">
    <location>
        <begin position="12"/>
        <end position="146"/>
    </location>
</feature>
<comment type="caution">
    <text evidence="2">The sequence shown here is derived from an EMBL/GenBank/DDBJ whole genome shotgun (WGS) entry which is preliminary data.</text>
</comment>